<evidence type="ECO:0000313" key="8">
    <source>
        <dbReference type="Proteomes" id="UP000554482"/>
    </source>
</evidence>
<reference evidence="7 8" key="1">
    <citation type="submission" date="2020-06" db="EMBL/GenBank/DDBJ databases">
        <title>Transcriptomic and genomic resources for Thalictrum thalictroides and T. hernandezii: Facilitating candidate gene discovery in an emerging model plant lineage.</title>
        <authorList>
            <person name="Arias T."/>
            <person name="Riano-Pachon D.M."/>
            <person name="Di Stilio V.S."/>
        </authorList>
    </citation>
    <scope>NUCLEOTIDE SEQUENCE [LARGE SCALE GENOMIC DNA]</scope>
    <source>
        <strain evidence="8">cv. WT478/WT964</strain>
        <tissue evidence="7">Leaves</tissue>
    </source>
</reference>
<evidence type="ECO:0000256" key="2">
    <source>
        <dbReference type="ARBA" id="ARBA00023015"/>
    </source>
</evidence>
<dbReference type="PANTHER" id="PTHR31945">
    <property type="entry name" value="TRANSCRIPTION FACTOR SCREAM2-RELATED"/>
    <property type="match status" value="1"/>
</dbReference>
<sequence>MGTHQLGSSPFQEATRTQQDIISSWLDLDDEFFQQEIVQDLENHLFILDQTDPISSTSLAIPVESPFMHDLYNFNSEQAGSLQPNIQNHHQPILPVEKCVQPDVQDIFLNDYEFGLISPTDPSPDINNINDPLGDVEISDPVMTTSNVTESNNKTDDEDGTDEDPPKKGKLNSKNMVSERNRRKRFSNQLISLRTLVPNITKMDKRSVLVDALSYLTKIHEETELLQKEIKEQLTGQPKFSDLRESSDDNESETLGIPCTTSALVAVTKSKAQITEIDMEEIEDKRFIVKITCKGGVGVGSDVLQVFESLDFEITSATLQQSQPQQVLVTIFVRVNKQWKMTEQRLKHSITSMALRTGLSLLNP</sequence>
<dbReference type="InterPro" id="IPR054502">
    <property type="entry name" value="bHLH-TF_ACT-like_plant"/>
</dbReference>
<dbReference type="SMART" id="SM00353">
    <property type="entry name" value="HLH"/>
    <property type="match status" value="1"/>
</dbReference>
<evidence type="ECO:0000256" key="3">
    <source>
        <dbReference type="ARBA" id="ARBA00023163"/>
    </source>
</evidence>
<dbReference type="GO" id="GO:0003700">
    <property type="term" value="F:DNA-binding transcription factor activity"/>
    <property type="evidence" value="ECO:0007669"/>
    <property type="project" value="TreeGrafter"/>
</dbReference>
<keyword evidence="8" id="KW-1185">Reference proteome</keyword>
<dbReference type="InterPro" id="IPR051358">
    <property type="entry name" value="TF_AMS/ICE1/BHLH6-like"/>
</dbReference>
<evidence type="ECO:0000256" key="1">
    <source>
        <dbReference type="ARBA" id="ARBA00004123"/>
    </source>
</evidence>
<dbReference type="InterPro" id="IPR036638">
    <property type="entry name" value="HLH_DNA-bd_sf"/>
</dbReference>
<accession>A0A7J6VLW9</accession>
<organism evidence="7 8">
    <name type="scientific">Thalictrum thalictroides</name>
    <name type="common">Rue-anemone</name>
    <name type="synonym">Anemone thalictroides</name>
    <dbReference type="NCBI Taxonomy" id="46969"/>
    <lineage>
        <taxon>Eukaryota</taxon>
        <taxon>Viridiplantae</taxon>
        <taxon>Streptophyta</taxon>
        <taxon>Embryophyta</taxon>
        <taxon>Tracheophyta</taxon>
        <taxon>Spermatophyta</taxon>
        <taxon>Magnoliopsida</taxon>
        <taxon>Ranunculales</taxon>
        <taxon>Ranunculaceae</taxon>
        <taxon>Thalictroideae</taxon>
        <taxon>Thalictrum</taxon>
    </lineage>
</organism>
<keyword evidence="2" id="KW-0805">Transcription regulation</keyword>
<evidence type="ECO:0000313" key="7">
    <source>
        <dbReference type="EMBL" id="KAF5185737.1"/>
    </source>
</evidence>
<keyword evidence="3" id="KW-0804">Transcription</keyword>
<dbReference type="Gene3D" id="4.10.280.10">
    <property type="entry name" value="Helix-loop-helix DNA-binding domain"/>
    <property type="match status" value="1"/>
</dbReference>
<dbReference type="GO" id="GO:0043565">
    <property type="term" value="F:sequence-specific DNA binding"/>
    <property type="evidence" value="ECO:0007669"/>
    <property type="project" value="TreeGrafter"/>
</dbReference>
<dbReference type="GO" id="GO:0046983">
    <property type="term" value="F:protein dimerization activity"/>
    <property type="evidence" value="ECO:0007669"/>
    <property type="project" value="InterPro"/>
</dbReference>
<feature type="compositionally biased region" description="Polar residues" evidence="5">
    <location>
        <begin position="142"/>
        <end position="151"/>
    </location>
</feature>
<feature type="region of interest" description="Disordered" evidence="5">
    <location>
        <begin position="123"/>
        <end position="183"/>
    </location>
</feature>
<evidence type="ECO:0000256" key="4">
    <source>
        <dbReference type="ARBA" id="ARBA00023242"/>
    </source>
</evidence>
<dbReference type="PROSITE" id="PS50888">
    <property type="entry name" value="BHLH"/>
    <property type="match status" value="1"/>
</dbReference>
<dbReference type="OrthoDB" id="1892097at2759"/>
<evidence type="ECO:0000259" key="6">
    <source>
        <dbReference type="PROSITE" id="PS50888"/>
    </source>
</evidence>
<evidence type="ECO:0000256" key="5">
    <source>
        <dbReference type="SAM" id="MobiDB-lite"/>
    </source>
</evidence>
<dbReference type="SUPFAM" id="SSF47459">
    <property type="entry name" value="HLH, helix-loop-helix DNA-binding domain"/>
    <property type="match status" value="1"/>
</dbReference>
<name>A0A7J6VLW9_THATH</name>
<dbReference type="Pfam" id="PF22754">
    <property type="entry name" value="bHLH-TF_ACT-like_plant"/>
    <property type="match status" value="1"/>
</dbReference>
<protein>
    <submittedName>
        <fullName evidence="7">Transcription factor bhlh</fullName>
    </submittedName>
</protein>
<dbReference type="GO" id="GO:0005634">
    <property type="term" value="C:nucleus"/>
    <property type="evidence" value="ECO:0007669"/>
    <property type="project" value="UniProtKB-SubCell"/>
</dbReference>
<dbReference type="Proteomes" id="UP000554482">
    <property type="component" value="Unassembled WGS sequence"/>
</dbReference>
<comment type="caution">
    <text evidence="7">The sequence shown here is derived from an EMBL/GenBank/DDBJ whole genome shotgun (WGS) entry which is preliminary data.</text>
</comment>
<proteinExistence type="predicted"/>
<comment type="subcellular location">
    <subcellularLocation>
        <location evidence="1">Nucleus</location>
    </subcellularLocation>
</comment>
<dbReference type="InterPro" id="IPR011598">
    <property type="entry name" value="bHLH_dom"/>
</dbReference>
<dbReference type="AlphaFoldDB" id="A0A7J6VLW9"/>
<dbReference type="EMBL" id="JABWDY010030299">
    <property type="protein sequence ID" value="KAF5185737.1"/>
    <property type="molecule type" value="Genomic_DNA"/>
</dbReference>
<keyword evidence="4" id="KW-0539">Nucleus</keyword>
<dbReference type="Pfam" id="PF00010">
    <property type="entry name" value="HLH"/>
    <property type="match status" value="1"/>
</dbReference>
<gene>
    <name evidence="7" type="ORF">FRX31_024675</name>
</gene>
<dbReference type="PANTHER" id="PTHR31945:SF26">
    <property type="entry name" value="TRANSCRIPTION FACTOR BHLH35"/>
    <property type="match status" value="1"/>
</dbReference>
<feature type="domain" description="BHLH" evidence="6">
    <location>
        <begin position="170"/>
        <end position="219"/>
    </location>
</feature>